<dbReference type="Pfam" id="PF21948">
    <property type="entry name" value="LplA-B_cat"/>
    <property type="match status" value="1"/>
</dbReference>
<evidence type="ECO:0000256" key="6">
    <source>
        <dbReference type="ARBA" id="ARBA00022840"/>
    </source>
</evidence>
<dbReference type="Proteomes" id="UP000184204">
    <property type="component" value="Unassembled WGS sequence"/>
</dbReference>
<keyword evidence="9" id="KW-0808">Transferase</keyword>
<keyword evidence="5" id="KW-0547">Nucleotide-binding</keyword>
<dbReference type="Gene3D" id="3.30.930.10">
    <property type="entry name" value="Bira Bifunctional Protein, Domain 2"/>
    <property type="match status" value="1"/>
</dbReference>
<dbReference type="CDD" id="cd16443">
    <property type="entry name" value="LplA"/>
    <property type="match status" value="1"/>
</dbReference>
<dbReference type="NCBIfam" id="TIGR00545">
    <property type="entry name" value="lipoyltrans"/>
    <property type="match status" value="1"/>
</dbReference>
<reference evidence="12" key="4">
    <citation type="submission" date="2016-11" db="EMBL/GenBank/DDBJ databases">
        <authorList>
            <person name="Jaros S."/>
            <person name="Januszkiewicz K."/>
            <person name="Wedrychowicz H."/>
        </authorList>
    </citation>
    <scope>NUCLEOTIDE SEQUENCE [LARGE SCALE GENOMIC DNA]</scope>
    <source>
        <strain evidence="12">DSM 1682</strain>
    </source>
</reference>
<keyword evidence="9" id="KW-0548">Nucleotidyltransferase</keyword>
<evidence type="ECO:0000256" key="4">
    <source>
        <dbReference type="ARBA" id="ARBA00022598"/>
    </source>
</evidence>
<dbReference type="EC" id="6.3.1.20" evidence="3"/>
<dbReference type="InterPro" id="IPR004562">
    <property type="entry name" value="LipoylTrfase_LipoateP_Ligase"/>
</dbReference>
<keyword evidence="4 10" id="KW-0436">Ligase</keyword>
<dbReference type="GO" id="GO:0005524">
    <property type="term" value="F:ATP binding"/>
    <property type="evidence" value="ECO:0007669"/>
    <property type="project" value="UniProtKB-KW"/>
</dbReference>
<dbReference type="Pfam" id="PF10437">
    <property type="entry name" value="Lip_prot_lig_C"/>
    <property type="match status" value="1"/>
</dbReference>
<dbReference type="EMBL" id="FQUA01000004">
    <property type="protein sequence ID" value="SHE59682.1"/>
    <property type="molecule type" value="Genomic_DNA"/>
</dbReference>
<evidence type="ECO:0000256" key="3">
    <source>
        <dbReference type="ARBA" id="ARBA00012367"/>
    </source>
</evidence>
<sequence length="330" mass="37475">MSMVYLKSPSTDPAFNLALEQFVFDKMDRSKEYFMLWQNNNAVIVGKNQNTFGEVNPKVVEEKGVKVIRRLSGGGAVYHDLGNLNFTFIMDAKEASDLDIKLFCQPVASLLQELGADAQVNGRNDITIDGKKFSGNSQYLKEGRVMHHGTIMFNSDLDVVAAVLNVAGDKFQSKASKSVKSRVTNVKPYLKPDLTLEEFQNQLVSYVFGKMPVETYSLTEKDIEEIEKIKVERYAQWDWNYGKSPEYTVQKERRIDGCGKIEAHMNTKDGKIVEVKFYGDFFGVSDHGELSKLLEGCELKREALERMLVNTEIEKYFHGISVNQFIDILL</sequence>
<evidence type="ECO:0000313" key="10">
    <source>
        <dbReference type="EMBL" id="SHE59682.1"/>
    </source>
</evidence>
<dbReference type="SUPFAM" id="SSF82649">
    <property type="entry name" value="SufE/NifU"/>
    <property type="match status" value="1"/>
</dbReference>
<dbReference type="FunFam" id="3.30.930.10:FF:000072">
    <property type="entry name" value="Lipoate--protein ligase"/>
    <property type="match status" value="1"/>
</dbReference>
<dbReference type="KEGG" id="cpro:CPRO_13610"/>
<evidence type="ECO:0000256" key="5">
    <source>
        <dbReference type="ARBA" id="ARBA00022741"/>
    </source>
</evidence>
<comment type="pathway">
    <text evidence="1">Protein modification; protein lipoylation via exogenous pathway; protein N(6)-(lipoyl)lysine from lipoate: step 2/2.</text>
</comment>
<organism evidence="10 12">
    <name type="scientific">Anaerotignum propionicum DSM 1682</name>
    <dbReference type="NCBI Taxonomy" id="991789"/>
    <lineage>
        <taxon>Bacteria</taxon>
        <taxon>Bacillati</taxon>
        <taxon>Bacillota</taxon>
        <taxon>Clostridia</taxon>
        <taxon>Lachnospirales</taxon>
        <taxon>Anaerotignaceae</taxon>
        <taxon>Anaerotignum</taxon>
    </lineage>
</organism>
<reference evidence="10" key="3">
    <citation type="submission" date="2016-11" db="EMBL/GenBank/DDBJ databases">
        <authorList>
            <person name="Varghese N."/>
            <person name="Submissions S."/>
        </authorList>
    </citation>
    <scope>NUCLEOTIDE SEQUENCE</scope>
    <source>
        <strain evidence="10">DSM 1682</strain>
    </source>
</reference>
<protein>
    <recommendedName>
        <fullName evidence="3">lipoate--protein ligase</fullName>
        <ecNumber evidence="3">6.3.1.20</ecNumber>
    </recommendedName>
</protein>
<dbReference type="Proteomes" id="UP000068026">
    <property type="component" value="Chromosome"/>
</dbReference>
<evidence type="ECO:0000256" key="7">
    <source>
        <dbReference type="ARBA" id="ARBA00048037"/>
    </source>
</evidence>
<name>A0A0X1U7P4_ANAPI</name>
<evidence type="ECO:0000259" key="8">
    <source>
        <dbReference type="PROSITE" id="PS51733"/>
    </source>
</evidence>
<evidence type="ECO:0000256" key="1">
    <source>
        <dbReference type="ARBA" id="ARBA00005085"/>
    </source>
</evidence>
<dbReference type="AlphaFoldDB" id="A0A0X1U7P4"/>
<dbReference type="SUPFAM" id="SSF55681">
    <property type="entry name" value="Class II aaRS and biotin synthetases"/>
    <property type="match status" value="1"/>
</dbReference>
<gene>
    <name evidence="9" type="primary">lplJ_2</name>
    <name evidence="9" type="ORF">CPRO_13610</name>
    <name evidence="10" type="ORF">SAMN02745151_01173</name>
</gene>
<dbReference type="PANTHER" id="PTHR12561">
    <property type="entry name" value="LIPOATE-PROTEIN LIGASE"/>
    <property type="match status" value="1"/>
</dbReference>
<dbReference type="GO" id="GO:0017118">
    <property type="term" value="F:lipoyltransferase activity"/>
    <property type="evidence" value="ECO:0007669"/>
    <property type="project" value="TreeGrafter"/>
</dbReference>
<reference evidence="9 11" key="1">
    <citation type="journal article" date="2016" name="Genome Announc.">
        <title>Complete Genome Sequence of the Amino Acid-Fermenting Clostridium propionicum X2 (DSM 1682).</title>
        <authorList>
            <person name="Poehlein A."/>
            <person name="Schlien K."/>
            <person name="Chowdhury N.P."/>
            <person name="Gottschalk G."/>
            <person name="Buckel W."/>
            <person name="Daniel R."/>
        </authorList>
    </citation>
    <scope>NUCLEOTIDE SEQUENCE [LARGE SCALE GENOMIC DNA]</scope>
    <source>
        <strain evidence="9 11">X2</strain>
    </source>
</reference>
<keyword evidence="11" id="KW-1185">Reference proteome</keyword>
<evidence type="ECO:0000313" key="12">
    <source>
        <dbReference type="Proteomes" id="UP000184204"/>
    </source>
</evidence>
<feature type="domain" description="BPL/LPL catalytic" evidence="8">
    <location>
        <begin position="28"/>
        <end position="215"/>
    </location>
</feature>
<keyword evidence="6" id="KW-0067">ATP-binding</keyword>
<comment type="pathway">
    <text evidence="2">Protein modification; protein lipoylation via exogenous pathway; protein N(6)-(lipoyl)lysine from lipoate: step 1/2.</text>
</comment>
<dbReference type="GO" id="GO:0016979">
    <property type="term" value="F:lipoate-protein ligase activity"/>
    <property type="evidence" value="ECO:0007669"/>
    <property type="project" value="UniProtKB-EC"/>
</dbReference>
<reference evidence="11" key="2">
    <citation type="submission" date="2016-01" db="EMBL/GenBank/DDBJ databases">
        <authorList>
            <person name="Poehlein A."/>
            <person name="Schlien K."/>
            <person name="Gottschalk G."/>
            <person name="Buckel W."/>
            <person name="Daniel R."/>
        </authorList>
    </citation>
    <scope>NUCLEOTIDE SEQUENCE [LARGE SCALE GENOMIC DNA]</scope>
    <source>
        <strain evidence="11">X2</strain>
    </source>
</reference>
<dbReference type="GO" id="GO:0005737">
    <property type="term" value="C:cytoplasm"/>
    <property type="evidence" value="ECO:0007669"/>
    <property type="project" value="TreeGrafter"/>
</dbReference>
<accession>A0A0X1U7P4</accession>
<dbReference type="RefSeq" id="WP_236782399.1">
    <property type="nucleotide sequence ID" value="NZ_CP014223.1"/>
</dbReference>
<comment type="catalytic activity">
    <reaction evidence="7">
        <text>L-lysyl-[lipoyl-carrier protein] + (R)-lipoate + ATP = N(6)-[(R)-lipoyl]-L-lysyl-[lipoyl-carrier protein] + AMP + diphosphate + H(+)</text>
        <dbReference type="Rhea" id="RHEA:49288"/>
        <dbReference type="Rhea" id="RHEA-COMP:10500"/>
        <dbReference type="Rhea" id="RHEA-COMP:10502"/>
        <dbReference type="ChEBI" id="CHEBI:15378"/>
        <dbReference type="ChEBI" id="CHEBI:29969"/>
        <dbReference type="ChEBI" id="CHEBI:30616"/>
        <dbReference type="ChEBI" id="CHEBI:33019"/>
        <dbReference type="ChEBI" id="CHEBI:83088"/>
        <dbReference type="ChEBI" id="CHEBI:83099"/>
        <dbReference type="ChEBI" id="CHEBI:456215"/>
        <dbReference type="EC" id="6.3.1.20"/>
    </reaction>
</comment>
<evidence type="ECO:0000313" key="11">
    <source>
        <dbReference type="Proteomes" id="UP000068026"/>
    </source>
</evidence>
<dbReference type="GO" id="GO:0009249">
    <property type="term" value="P:protein lipoylation"/>
    <property type="evidence" value="ECO:0007669"/>
    <property type="project" value="InterPro"/>
</dbReference>
<evidence type="ECO:0000313" key="9">
    <source>
        <dbReference type="EMBL" id="AMJ40954.1"/>
    </source>
</evidence>
<dbReference type="EMBL" id="CP014223">
    <property type="protein sequence ID" value="AMJ40954.1"/>
    <property type="molecule type" value="Genomic_DNA"/>
</dbReference>
<dbReference type="InterPro" id="IPR019491">
    <property type="entry name" value="Lipoate_protein_ligase_C"/>
</dbReference>
<proteinExistence type="predicted"/>
<dbReference type="InterPro" id="IPR004143">
    <property type="entry name" value="BPL_LPL_catalytic"/>
</dbReference>
<dbReference type="PANTHER" id="PTHR12561:SF3">
    <property type="entry name" value="LIPOYLTRANSFERASE 1, MITOCHONDRIAL"/>
    <property type="match status" value="1"/>
</dbReference>
<dbReference type="PROSITE" id="PS51733">
    <property type="entry name" value="BPL_LPL_CATALYTIC"/>
    <property type="match status" value="1"/>
</dbReference>
<dbReference type="Gene3D" id="3.30.390.50">
    <property type="entry name" value="CO dehydrogenase flavoprotein, C-terminal domain"/>
    <property type="match status" value="1"/>
</dbReference>
<dbReference type="InterPro" id="IPR045864">
    <property type="entry name" value="aa-tRNA-synth_II/BPL/LPL"/>
</dbReference>
<evidence type="ECO:0000256" key="2">
    <source>
        <dbReference type="ARBA" id="ARBA00005124"/>
    </source>
</evidence>